<name>A0A7Z0HX58_9RHOB</name>
<dbReference type="PRINTS" id="PR00377">
    <property type="entry name" value="IMPHPHTASES"/>
</dbReference>
<protein>
    <submittedName>
        <fullName evidence="5">3'(2'),5'-bisphosphate nucleotidase CysQ</fullName>
    </submittedName>
</protein>
<evidence type="ECO:0000256" key="3">
    <source>
        <dbReference type="ARBA" id="ARBA00022842"/>
    </source>
</evidence>
<feature type="binding site" evidence="4">
    <location>
        <position position="67"/>
    </location>
    <ligand>
        <name>Mg(2+)</name>
        <dbReference type="ChEBI" id="CHEBI:18420"/>
        <label>1</label>
        <note>catalytic</note>
    </ligand>
</feature>
<dbReference type="GO" id="GO:0008934">
    <property type="term" value="F:inositol monophosphate 1-phosphatase activity"/>
    <property type="evidence" value="ECO:0007669"/>
    <property type="project" value="TreeGrafter"/>
</dbReference>
<dbReference type="Gene3D" id="3.30.540.10">
    <property type="entry name" value="Fructose-1,6-Bisphosphatase, subunit A, domain 1"/>
    <property type="match status" value="1"/>
</dbReference>
<dbReference type="PANTHER" id="PTHR20854">
    <property type="entry name" value="INOSITOL MONOPHOSPHATASE"/>
    <property type="match status" value="1"/>
</dbReference>
<dbReference type="InterPro" id="IPR020550">
    <property type="entry name" value="Inositol_monophosphatase_CS"/>
</dbReference>
<sequence length="262" mass="27830">MPENDLRLLHEAAQAAGEIAARHFGQGVRRWEKGGGQGPVTEADLEIDAMLRKRLLAARPRYGWLSEETADSPARLDCASVFVVDPIDGTRAFIDGQKSFAHALAVVRDGQPVAAVVHLPLMDLTYGAALGGGAWLNGRRLAVPLRRGLEGARVLAARPMLAPELWPGGVPPVERHFRPSLAWRLALVAEGAFDAMLTLRKTWDWDIAAAALIAREAGAVVSDRHGAVPVFAGLDPRNDGIVAAGPGVHADLMGRLGPPAVA</sequence>
<comment type="cofactor">
    <cofactor evidence="4">
        <name>Mg(2+)</name>
        <dbReference type="ChEBI" id="CHEBI:18420"/>
    </cofactor>
</comment>
<dbReference type="Proteomes" id="UP000529417">
    <property type="component" value="Unassembled WGS sequence"/>
</dbReference>
<keyword evidence="6" id="KW-1185">Reference proteome</keyword>
<evidence type="ECO:0000256" key="4">
    <source>
        <dbReference type="PIRSR" id="PIRSR600760-2"/>
    </source>
</evidence>
<dbReference type="AlphaFoldDB" id="A0A7Z0HX58"/>
<comment type="caution">
    <text evidence="5">The sequence shown here is derived from an EMBL/GenBank/DDBJ whole genome shotgun (WGS) entry which is preliminary data.</text>
</comment>
<dbReference type="InterPro" id="IPR000760">
    <property type="entry name" value="Inositol_monophosphatase-like"/>
</dbReference>
<feature type="binding site" evidence="4">
    <location>
        <position position="206"/>
    </location>
    <ligand>
        <name>Mg(2+)</name>
        <dbReference type="ChEBI" id="CHEBI:18420"/>
        <label>1</label>
        <note>catalytic</note>
    </ligand>
</feature>
<dbReference type="GO" id="GO:0007165">
    <property type="term" value="P:signal transduction"/>
    <property type="evidence" value="ECO:0007669"/>
    <property type="project" value="TreeGrafter"/>
</dbReference>
<dbReference type="CDD" id="cd01638">
    <property type="entry name" value="CysQ"/>
    <property type="match status" value="1"/>
</dbReference>
<evidence type="ECO:0000256" key="1">
    <source>
        <dbReference type="ARBA" id="ARBA00009759"/>
    </source>
</evidence>
<feature type="binding site" evidence="4">
    <location>
        <position position="85"/>
    </location>
    <ligand>
        <name>Mg(2+)</name>
        <dbReference type="ChEBI" id="CHEBI:18420"/>
        <label>1</label>
        <note>catalytic</note>
    </ligand>
</feature>
<organism evidence="5 6">
    <name type="scientific">Rhabdonatronobacter sediminivivens</name>
    <dbReference type="NCBI Taxonomy" id="2743469"/>
    <lineage>
        <taxon>Bacteria</taxon>
        <taxon>Pseudomonadati</taxon>
        <taxon>Pseudomonadota</taxon>
        <taxon>Alphaproteobacteria</taxon>
        <taxon>Rhodobacterales</taxon>
        <taxon>Paracoccaceae</taxon>
        <taxon>Rhabdonatronobacter</taxon>
    </lineage>
</organism>
<proteinExistence type="inferred from homology"/>
<evidence type="ECO:0000313" key="6">
    <source>
        <dbReference type="Proteomes" id="UP000529417"/>
    </source>
</evidence>
<feature type="binding site" evidence="4">
    <location>
        <position position="87"/>
    </location>
    <ligand>
        <name>Mg(2+)</name>
        <dbReference type="ChEBI" id="CHEBI:18420"/>
        <label>1</label>
        <note>catalytic</note>
    </ligand>
</feature>
<keyword evidence="2 4" id="KW-0479">Metal-binding</keyword>
<dbReference type="EMBL" id="JACBXS010000004">
    <property type="protein sequence ID" value="NYS23928.1"/>
    <property type="molecule type" value="Genomic_DNA"/>
</dbReference>
<reference evidence="5 6" key="1">
    <citation type="journal article" date="2000" name="Arch. Microbiol.">
        <title>Rhodobaca bogoriensis gen. nov. and sp. nov., an alkaliphilic purple nonsulfur bacterium from African Rift Valley soda lakes.</title>
        <authorList>
            <person name="Milford A.D."/>
            <person name="Achenbach L.A."/>
            <person name="Jung D.O."/>
            <person name="Madigan M.T."/>
        </authorList>
    </citation>
    <scope>NUCLEOTIDE SEQUENCE [LARGE SCALE GENOMIC DNA]</scope>
    <source>
        <strain evidence="5 6">2376</strain>
    </source>
</reference>
<accession>A0A7Z0HX58</accession>
<dbReference type="GO" id="GO:0046854">
    <property type="term" value="P:phosphatidylinositol phosphate biosynthetic process"/>
    <property type="evidence" value="ECO:0007669"/>
    <property type="project" value="InterPro"/>
</dbReference>
<dbReference type="RefSeq" id="WP_179904628.1">
    <property type="nucleotide sequence ID" value="NZ_JACBXS010000004.1"/>
</dbReference>
<gene>
    <name evidence="5" type="ORF">HUK65_02910</name>
</gene>
<dbReference type="SUPFAM" id="SSF56655">
    <property type="entry name" value="Carbohydrate phosphatase"/>
    <property type="match status" value="1"/>
</dbReference>
<dbReference type="Pfam" id="PF00459">
    <property type="entry name" value="Inositol_P"/>
    <property type="match status" value="1"/>
</dbReference>
<evidence type="ECO:0000256" key="2">
    <source>
        <dbReference type="ARBA" id="ARBA00022723"/>
    </source>
</evidence>
<dbReference type="GO" id="GO:0046872">
    <property type="term" value="F:metal ion binding"/>
    <property type="evidence" value="ECO:0007669"/>
    <property type="project" value="UniProtKB-KW"/>
</dbReference>
<dbReference type="GO" id="GO:0006020">
    <property type="term" value="P:inositol metabolic process"/>
    <property type="evidence" value="ECO:0007669"/>
    <property type="project" value="TreeGrafter"/>
</dbReference>
<dbReference type="Gene3D" id="3.40.190.80">
    <property type="match status" value="1"/>
</dbReference>
<keyword evidence="3 4" id="KW-0460">Magnesium</keyword>
<dbReference type="PANTHER" id="PTHR20854:SF4">
    <property type="entry name" value="INOSITOL-1-MONOPHOSPHATASE-RELATED"/>
    <property type="match status" value="1"/>
</dbReference>
<feature type="binding site" evidence="4">
    <location>
        <position position="88"/>
    </location>
    <ligand>
        <name>Mg(2+)</name>
        <dbReference type="ChEBI" id="CHEBI:18420"/>
        <label>1</label>
        <note>catalytic</note>
    </ligand>
</feature>
<comment type="similarity">
    <text evidence="1">Belongs to the inositol monophosphatase superfamily.</text>
</comment>
<evidence type="ECO:0000313" key="5">
    <source>
        <dbReference type="EMBL" id="NYS23928.1"/>
    </source>
</evidence>
<dbReference type="PROSITE" id="PS00630">
    <property type="entry name" value="IMP_2"/>
    <property type="match status" value="1"/>
</dbReference>